<evidence type="ECO:0000313" key="1">
    <source>
        <dbReference type="EMBL" id="SDZ24388.1"/>
    </source>
</evidence>
<keyword evidence="1" id="KW-0223">Dioxygenase</keyword>
<gene>
    <name evidence="1" type="ORF">SAMN05660209_05153</name>
</gene>
<dbReference type="RefSeq" id="WP_170856986.1">
    <property type="nucleotide sequence ID" value="NZ_FNOT01000037.1"/>
</dbReference>
<dbReference type="InterPro" id="IPR029068">
    <property type="entry name" value="Glyas_Bleomycin-R_OHBP_Dase"/>
</dbReference>
<dbReference type="AlphaFoldDB" id="A0A1H3RGR2"/>
<dbReference type="Gene3D" id="3.10.180.10">
    <property type="entry name" value="2,3-Dihydroxybiphenyl 1,2-Dioxygenase, domain 1"/>
    <property type="match status" value="1"/>
</dbReference>
<organism evidence="1 2">
    <name type="scientific">Geodermatophilus africanus</name>
    <dbReference type="NCBI Taxonomy" id="1137993"/>
    <lineage>
        <taxon>Bacteria</taxon>
        <taxon>Bacillati</taxon>
        <taxon>Actinomycetota</taxon>
        <taxon>Actinomycetes</taxon>
        <taxon>Geodermatophilales</taxon>
        <taxon>Geodermatophilaceae</taxon>
        <taxon>Geodermatophilus</taxon>
    </lineage>
</organism>
<dbReference type="EMBL" id="FNOT01000037">
    <property type="protein sequence ID" value="SDZ24388.1"/>
    <property type="molecule type" value="Genomic_DNA"/>
</dbReference>
<keyword evidence="1" id="KW-0560">Oxidoreductase</keyword>
<sequence>MFNNVVQLAYVTTDLERAVSVFREDQGVRDFATFDSLQLPTVGGGEAVINWGLTYVGDLQLEIIQPVSGEVDVYRALLPERSDQFVLRSHHIASQLDSADEYDAVMAGYRQRGHRIALEASFGETGSSTPTRTICSAISGSIC</sequence>
<name>A0A1H3RGR2_9ACTN</name>
<dbReference type="STRING" id="1137993.SAMN05660209_05153"/>
<keyword evidence="2" id="KW-1185">Reference proteome</keyword>
<evidence type="ECO:0000313" key="2">
    <source>
        <dbReference type="Proteomes" id="UP000198921"/>
    </source>
</evidence>
<dbReference type="Proteomes" id="UP000198921">
    <property type="component" value="Unassembled WGS sequence"/>
</dbReference>
<reference evidence="2" key="1">
    <citation type="submission" date="2016-10" db="EMBL/GenBank/DDBJ databases">
        <authorList>
            <person name="Varghese N."/>
            <person name="Submissions S."/>
        </authorList>
    </citation>
    <scope>NUCLEOTIDE SEQUENCE [LARGE SCALE GENOMIC DNA]</scope>
    <source>
        <strain evidence="2">DSM 45422</strain>
    </source>
</reference>
<protein>
    <submittedName>
        <fullName evidence="1">Glyoxalase/Bleomycin resistance protein/Dioxygenase superfamily protein</fullName>
    </submittedName>
</protein>
<dbReference type="GO" id="GO:0051213">
    <property type="term" value="F:dioxygenase activity"/>
    <property type="evidence" value="ECO:0007669"/>
    <property type="project" value="UniProtKB-KW"/>
</dbReference>
<accession>A0A1H3RGR2</accession>
<proteinExistence type="predicted"/>